<feature type="domain" description="Extradiol ring-cleavage dioxygenase class III enzyme subunit B" evidence="6">
    <location>
        <begin position="5"/>
        <end position="247"/>
    </location>
</feature>
<dbReference type="InterPro" id="IPR014436">
    <property type="entry name" value="Extradiol_dOase_DODA"/>
</dbReference>
<dbReference type="Gene3D" id="3.40.830.10">
    <property type="entry name" value="LigB-like"/>
    <property type="match status" value="1"/>
</dbReference>
<evidence type="ECO:0000256" key="3">
    <source>
        <dbReference type="ARBA" id="ARBA00022723"/>
    </source>
</evidence>
<dbReference type="PANTHER" id="PTHR30096:SF0">
    <property type="entry name" value="4,5-DOPA DIOXYGENASE EXTRADIOL-LIKE PROTEIN"/>
    <property type="match status" value="1"/>
</dbReference>
<dbReference type="Pfam" id="PF02900">
    <property type="entry name" value="LigB"/>
    <property type="match status" value="1"/>
</dbReference>
<organism evidence="7 8">
    <name type="scientific">Bacillus kandeliae</name>
    <dbReference type="NCBI Taxonomy" id="3129297"/>
    <lineage>
        <taxon>Bacteria</taxon>
        <taxon>Bacillati</taxon>
        <taxon>Bacillota</taxon>
        <taxon>Bacilli</taxon>
        <taxon>Bacillales</taxon>
        <taxon>Bacillaceae</taxon>
        <taxon>Bacillus</taxon>
    </lineage>
</organism>
<keyword evidence="4" id="KW-0862">Zinc</keyword>
<dbReference type="SUPFAM" id="SSF53213">
    <property type="entry name" value="LigB-like"/>
    <property type="match status" value="1"/>
</dbReference>
<evidence type="ECO:0000256" key="1">
    <source>
        <dbReference type="ARBA" id="ARBA00001947"/>
    </source>
</evidence>
<keyword evidence="8" id="KW-1185">Reference proteome</keyword>
<evidence type="ECO:0000313" key="8">
    <source>
        <dbReference type="Proteomes" id="UP001387364"/>
    </source>
</evidence>
<evidence type="ECO:0000256" key="2">
    <source>
        <dbReference type="ARBA" id="ARBA00007581"/>
    </source>
</evidence>
<keyword evidence="5 7" id="KW-0560">Oxidoreductase</keyword>
<evidence type="ECO:0000256" key="4">
    <source>
        <dbReference type="ARBA" id="ARBA00022833"/>
    </source>
</evidence>
<dbReference type="PIRSF" id="PIRSF006157">
    <property type="entry name" value="Doxgns_DODA"/>
    <property type="match status" value="1"/>
</dbReference>
<dbReference type="GO" id="GO:0051213">
    <property type="term" value="F:dioxygenase activity"/>
    <property type="evidence" value="ECO:0007669"/>
    <property type="project" value="UniProtKB-KW"/>
</dbReference>
<gene>
    <name evidence="7" type="ORF">WDJ61_03455</name>
</gene>
<name>A0ABZ2N7L1_9BACI</name>
<sequence length="254" mass="28648">MMPSLFLPHGSPMIAIEDTDYTRFLRKLGESLHPKAIVLFTAHWESAVMQISSRDDEFETIYDFGGFPPALYEVTYPAKGSTAIAKQLQERFHVQAIESELDTKRGLDHGTWTLLTHLFPNADVPVVQVSVHPFLPPEEQIRIGEALKGLGEEDILVIGSGVTVHNLRLLNWGQKTPEDWAVQFDDWLLEQLDTGNIANLIQYKQLAPYAQQAVPRAEHFVPFFIALGAGNESEPKVLFRDYDLGTLSYLVLQF</sequence>
<dbReference type="CDD" id="cd07363">
    <property type="entry name" value="45_DOPA_Dioxygenase"/>
    <property type="match status" value="1"/>
</dbReference>
<dbReference type="RefSeq" id="WP_338753177.1">
    <property type="nucleotide sequence ID" value="NZ_CP147404.1"/>
</dbReference>
<evidence type="ECO:0000313" key="7">
    <source>
        <dbReference type="EMBL" id="WXB93718.1"/>
    </source>
</evidence>
<proteinExistence type="inferred from homology"/>
<reference evidence="7 8" key="1">
    <citation type="submission" date="2024-02" db="EMBL/GenBank/DDBJ databases">
        <title>Seven novel Bacillus-like species.</title>
        <authorList>
            <person name="Liu G."/>
        </authorList>
    </citation>
    <scope>NUCLEOTIDE SEQUENCE [LARGE SCALE GENOMIC DNA]</scope>
    <source>
        <strain evidence="7 8">FJAT-52991</strain>
    </source>
</reference>
<protein>
    <submittedName>
        <fullName evidence="7">Class III extradiol ring-cleavage dioxygenase</fullName>
        <ecNumber evidence="7">1.13.-.-</ecNumber>
    </submittedName>
</protein>
<dbReference type="Proteomes" id="UP001387364">
    <property type="component" value="Chromosome"/>
</dbReference>
<dbReference type="EC" id="1.13.-.-" evidence="7"/>
<dbReference type="PANTHER" id="PTHR30096">
    <property type="entry name" value="4,5-DOPA DIOXYGENASE EXTRADIOL-LIKE PROTEIN"/>
    <property type="match status" value="1"/>
</dbReference>
<evidence type="ECO:0000259" key="6">
    <source>
        <dbReference type="Pfam" id="PF02900"/>
    </source>
</evidence>
<evidence type="ECO:0000256" key="5">
    <source>
        <dbReference type="ARBA" id="ARBA00023002"/>
    </source>
</evidence>
<dbReference type="InterPro" id="IPR004183">
    <property type="entry name" value="Xdiol_dOase_suB"/>
</dbReference>
<comment type="cofactor">
    <cofactor evidence="1">
        <name>Zn(2+)</name>
        <dbReference type="ChEBI" id="CHEBI:29105"/>
    </cofactor>
</comment>
<keyword evidence="7" id="KW-0223">Dioxygenase</keyword>
<keyword evidence="3" id="KW-0479">Metal-binding</keyword>
<dbReference type="EMBL" id="CP147404">
    <property type="protein sequence ID" value="WXB93718.1"/>
    <property type="molecule type" value="Genomic_DNA"/>
</dbReference>
<comment type="similarity">
    <text evidence="2">Belongs to the DODA-type extradiol aromatic ring-opening dioxygenase family.</text>
</comment>
<accession>A0ABZ2N7L1</accession>